<accession>A0A8S5TZX5</accession>
<dbReference type="EMBL" id="BK015967">
    <property type="protein sequence ID" value="DAF87750.1"/>
    <property type="molecule type" value="Genomic_DNA"/>
</dbReference>
<name>A0A8S5TZX5_9CAUD</name>
<organism evidence="1">
    <name type="scientific">Myoviridae sp. ctMne5</name>
    <dbReference type="NCBI Taxonomy" id="2825089"/>
    <lineage>
        <taxon>Viruses</taxon>
        <taxon>Duplodnaviria</taxon>
        <taxon>Heunggongvirae</taxon>
        <taxon>Uroviricota</taxon>
        <taxon>Caudoviricetes</taxon>
    </lineage>
</organism>
<evidence type="ECO:0000313" key="1">
    <source>
        <dbReference type="EMBL" id="DAF87750.1"/>
    </source>
</evidence>
<sequence>MNKVLEYIKIHVRGKTMKKPNSGQVMKFLNTKWNGAVCPMCHGREWNVEDTIYELREFKDGNLIVTKDCRIIPVVPITCTNCGNTVLLNPLAIGLMEK</sequence>
<reference evidence="1" key="1">
    <citation type="journal article" date="2021" name="Proc. Natl. Acad. Sci. U.S.A.">
        <title>A Catalog of Tens of Thousands of Viruses from Human Metagenomes Reveals Hidden Associations with Chronic Diseases.</title>
        <authorList>
            <person name="Tisza M.J."/>
            <person name="Buck C.B."/>
        </authorList>
    </citation>
    <scope>NUCLEOTIDE SEQUENCE</scope>
    <source>
        <strain evidence="1">CtMne5</strain>
    </source>
</reference>
<proteinExistence type="predicted"/>
<protein>
    <submittedName>
        <fullName evidence="1">Nucleic-acid-binding protein</fullName>
    </submittedName>
</protein>